<evidence type="ECO:0008006" key="7">
    <source>
        <dbReference type="Google" id="ProtNLM"/>
    </source>
</evidence>
<feature type="coiled-coil region" evidence="1">
    <location>
        <begin position="130"/>
        <end position="206"/>
    </location>
</feature>
<gene>
    <name evidence="5" type="ORF">CTI12_AA329460</name>
</gene>
<comment type="caution">
    <text evidence="5">The sequence shown here is derived from an EMBL/GenBank/DDBJ whole genome shotgun (WGS) entry which is preliminary data.</text>
</comment>
<feature type="region of interest" description="Disordered" evidence="2">
    <location>
        <begin position="235"/>
        <end position="257"/>
    </location>
</feature>
<reference evidence="5 6" key="1">
    <citation type="journal article" date="2018" name="Mol. Plant">
        <title>The genome of Artemisia annua provides insight into the evolution of Asteraceae family and artemisinin biosynthesis.</title>
        <authorList>
            <person name="Shen Q."/>
            <person name="Zhang L."/>
            <person name="Liao Z."/>
            <person name="Wang S."/>
            <person name="Yan T."/>
            <person name="Shi P."/>
            <person name="Liu M."/>
            <person name="Fu X."/>
            <person name="Pan Q."/>
            <person name="Wang Y."/>
            <person name="Lv Z."/>
            <person name="Lu X."/>
            <person name="Zhang F."/>
            <person name="Jiang W."/>
            <person name="Ma Y."/>
            <person name="Chen M."/>
            <person name="Hao X."/>
            <person name="Li L."/>
            <person name="Tang Y."/>
            <person name="Lv G."/>
            <person name="Zhou Y."/>
            <person name="Sun X."/>
            <person name="Brodelius P.E."/>
            <person name="Rose J.K.C."/>
            <person name="Tang K."/>
        </authorList>
    </citation>
    <scope>NUCLEOTIDE SEQUENCE [LARGE SCALE GENOMIC DNA]</scope>
    <source>
        <strain evidence="6">cv. Huhao1</strain>
        <tissue evidence="5">Leaf</tissue>
    </source>
</reference>
<proteinExistence type="predicted"/>
<dbReference type="PANTHER" id="PTHR46248:SF12">
    <property type="entry name" value="TERNARY COMPLEX FACTOR MIP1 LEUCINE-ZIPPER PROTEIN"/>
    <property type="match status" value="1"/>
</dbReference>
<feature type="coiled-coil region" evidence="1">
    <location>
        <begin position="22"/>
        <end position="98"/>
    </location>
</feature>
<dbReference type="PANTHER" id="PTHR46248">
    <property type="entry name" value="EXPRESSED PROTEIN"/>
    <property type="match status" value="1"/>
</dbReference>
<evidence type="ECO:0000313" key="5">
    <source>
        <dbReference type="EMBL" id="PWA66377.1"/>
    </source>
</evidence>
<sequence>MDIERCKRSKSGGKPVVVITRRERKLALLEDVDKLKKKLRQEENVHRALERAFSRRLGTLPHLPPYLPPQTLELLAEVAVLEEEVVRLEEEIVSFKQGLYQEPVPLKKMDIERCKRSKSGGKPVVVITRRERKLALLEDVDKLKKKLRQEENVHRALERAFSRRLGTLPHLPPYLPPQTLELLAEVAVLEEEVVRLEEEIVSFKQGLYQEPVPVSSKINIANSDNKLIEQSVKPTMSKIDESTPLTSPVEVQSDASKVAAQKPLNSLSRSASIRLSYSHRIGNDVLNRVVDTKPADVMKSDASNGDDSLLGKENRSATDSNSKITNPPERVANEVQNSVKRPLVKFEVSEKCIPPRSQLQNGLVDQERAQESCSSSSSGDRVLEAESECNKISENVLKCLIGIFLRLSKLKAKTMDAEAFSNLMSVDLTSGDRGASFRDPYGVCLKSKRRDIGPYKDLFAIEASSIDFKKKTNASLLLRRLKLLLEKLASVNLEGLTHQQKLAFWINTYNICMMNAYLGHGINESPEMLATLMQKATINVGGHLLNAVTIEHSILRLPYRLKLSCSKSPERNETEIRDKFGLEWSEPLVTFALCSGSWSSPAVFSHLFYITRICSHF</sequence>
<dbReference type="Proteomes" id="UP000245207">
    <property type="component" value="Unassembled WGS sequence"/>
</dbReference>
<feature type="compositionally biased region" description="Polar residues" evidence="2">
    <location>
        <begin position="243"/>
        <end position="255"/>
    </location>
</feature>
<dbReference type="Pfam" id="PF04784">
    <property type="entry name" value="DUF547"/>
    <property type="match status" value="1"/>
</dbReference>
<keyword evidence="1" id="KW-0175">Coiled coil</keyword>
<name>A0A2U1MYR7_ARTAN</name>
<feature type="domain" description="Ternary complex factor MIP1 leucine-zipper" evidence="4">
    <location>
        <begin position="21"/>
        <end position="102"/>
    </location>
</feature>
<keyword evidence="6" id="KW-1185">Reference proteome</keyword>
<dbReference type="OrthoDB" id="418495at2759"/>
<feature type="domain" description="Ternary complex factor MIP1 leucine-zipper" evidence="4">
    <location>
        <begin position="129"/>
        <end position="210"/>
    </location>
</feature>
<feature type="domain" description="DUF547" evidence="3">
    <location>
        <begin position="494"/>
        <end position="604"/>
    </location>
</feature>
<accession>A0A2U1MYR7</accession>
<protein>
    <recommendedName>
        <fullName evidence="7">Ternary complex factor MIP1, leucine-zipper</fullName>
    </recommendedName>
</protein>
<dbReference type="EMBL" id="PKPP01004039">
    <property type="protein sequence ID" value="PWA66377.1"/>
    <property type="molecule type" value="Genomic_DNA"/>
</dbReference>
<dbReference type="Pfam" id="PF14389">
    <property type="entry name" value="Lzipper-MIP1"/>
    <property type="match status" value="2"/>
</dbReference>
<dbReference type="STRING" id="35608.A0A2U1MYR7"/>
<dbReference type="InterPro" id="IPR025757">
    <property type="entry name" value="MIP1_Leuzipper"/>
</dbReference>
<dbReference type="AlphaFoldDB" id="A0A2U1MYR7"/>
<dbReference type="InterPro" id="IPR006869">
    <property type="entry name" value="DUF547"/>
</dbReference>
<feature type="region of interest" description="Disordered" evidence="2">
    <location>
        <begin position="297"/>
        <end position="335"/>
    </location>
</feature>
<evidence type="ECO:0000259" key="4">
    <source>
        <dbReference type="Pfam" id="PF14389"/>
    </source>
</evidence>
<evidence type="ECO:0000259" key="3">
    <source>
        <dbReference type="Pfam" id="PF04784"/>
    </source>
</evidence>
<organism evidence="5 6">
    <name type="scientific">Artemisia annua</name>
    <name type="common">Sweet wormwood</name>
    <dbReference type="NCBI Taxonomy" id="35608"/>
    <lineage>
        <taxon>Eukaryota</taxon>
        <taxon>Viridiplantae</taxon>
        <taxon>Streptophyta</taxon>
        <taxon>Embryophyta</taxon>
        <taxon>Tracheophyta</taxon>
        <taxon>Spermatophyta</taxon>
        <taxon>Magnoliopsida</taxon>
        <taxon>eudicotyledons</taxon>
        <taxon>Gunneridae</taxon>
        <taxon>Pentapetalae</taxon>
        <taxon>asterids</taxon>
        <taxon>campanulids</taxon>
        <taxon>Asterales</taxon>
        <taxon>Asteraceae</taxon>
        <taxon>Asteroideae</taxon>
        <taxon>Anthemideae</taxon>
        <taxon>Artemisiinae</taxon>
        <taxon>Artemisia</taxon>
    </lineage>
</organism>
<evidence type="ECO:0000313" key="6">
    <source>
        <dbReference type="Proteomes" id="UP000245207"/>
    </source>
</evidence>
<evidence type="ECO:0000256" key="1">
    <source>
        <dbReference type="SAM" id="Coils"/>
    </source>
</evidence>
<evidence type="ECO:0000256" key="2">
    <source>
        <dbReference type="SAM" id="MobiDB-lite"/>
    </source>
</evidence>